<feature type="domain" description="Response regulatory" evidence="4">
    <location>
        <begin position="1"/>
        <end position="114"/>
    </location>
</feature>
<sequence>MILLASSRKKILTGWKQGLLGYSPIFFAVSLDILKDKLVKTKPDVLLLDYSLPGLDAQKDIVGLAKLNTKTKVVVFSPELSDEMEWELFKSGIKGCCRDDIQSEQVRYAIKAIQRGELWVRRTLSRYMLTELVEVTQEKNRIEQAVNELLANLTRREYEIAMLVGRGESNKRIARQLAITERTVKAHLTEIFRKLNISDRLRLALIMKDTVMSLSQSQPDPHNDPPSVA</sequence>
<dbReference type="PANTHER" id="PTHR43214">
    <property type="entry name" value="TWO-COMPONENT RESPONSE REGULATOR"/>
    <property type="match status" value="1"/>
</dbReference>
<feature type="domain" description="HTH luxR-type" evidence="3">
    <location>
        <begin position="146"/>
        <end position="211"/>
    </location>
</feature>
<dbReference type="STRING" id="44575.SAMN05216419_100423"/>
<feature type="modified residue" description="4-aspartylphosphate" evidence="2">
    <location>
        <position position="49"/>
    </location>
</feature>
<dbReference type="CDD" id="cd06170">
    <property type="entry name" value="LuxR_C_like"/>
    <property type="match status" value="1"/>
</dbReference>
<dbReference type="Gene3D" id="3.40.50.2300">
    <property type="match status" value="1"/>
</dbReference>
<dbReference type="eggNOG" id="COG2197">
    <property type="taxonomic scope" value="Bacteria"/>
</dbReference>
<dbReference type="PANTHER" id="PTHR43214:SF38">
    <property type="entry name" value="NITRATE_NITRITE RESPONSE REGULATOR PROTEIN NARL"/>
    <property type="match status" value="1"/>
</dbReference>
<evidence type="ECO:0000256" key="1">
    <source>
        <dbReference type="ARBA" id="ARBA00023125"/>
    </source>
</evidence>
<accession>A0A1N6JBC0</accession>
<dbReference type="SMART" id="SM00421">
    <property type="entry name" value="HTH_LUXR"/>
    <property type="match status" value="1"/>
</dbReference>
<dbReference type="InterPro" id="IPR011006">
    <property type="entry name" value="CheY-like_superfamily"/>
</dbReference>
<dbReference type="SUPFAM" id="SSF52172">
    <property type="entry name" value="CheY-like"/>
    <property type="match status" value="1"/>
</dbReference>
<reference evidence="5 6" key="1">
    <citation type="submission" date="2016-12" db="EMBL/GenBank/DDBJ databases">
        <authorList>
            <person name="Song W.-J."/>
            <person name="Kurnit D.M."/>
        </authorList>
    </citation>
    <scope>NUCLEOTIDE SEQUENCE [LARGE SCALE GENOMIC DNA]</scope>
    <source>
        <strain evidence="5 6">ATCC 49181</strain>
    </source>
</reference>
<dbReference type="Proteomes" id="UP000185062">
    <property type="component" value="Unassembled WGS sequence"/>
</dbReference>
<dbReference type="PROSITE" id="PS50110">
    <property type="entry name" value="RESPONSE_REGULATORY"/>
    <property type="match status" value="1"/>
</dbReference>
<evidence type="ECO:0000256" key="2">
    <source>
        <dbReference type="PROSITE-ProRule" id="PRU00169"/>
    </source>
</evidence>
<dbReference type="AlphaFoldDB" id="A0A1N6JBC0"/>
<dbReference type="GO" id="GO:0000160">
    <property type="term" value="P:phosphorelay signal transduction system"/>
    <property type="evidence" value="ECO:0007669"/>
    <property type="project" value="InterPro"/>
</dbReference>
<evidence type="ECO:0000259" key="3">
    <source>
        <dbReference type="PROSITE" id="PS50043"/>
    </source>
</evidence>
<keyword evidence="1 5" id="KW-0238">DNA-binding</keyword>
<dbReference type="GO" id="GO:0003677">
    <property type="term" value="F:DNA binding"/>
    <property type="evidence" value="ECO:0007669"/>
    <property type="project" value="UniProtKB-KW"/>
</dbReference>
<dbReference type="PRINTS" id="PR00038">
    <property type="entry name" value="HTHLUXR"/>
</dbReference>
<dbReference type="InterPro" id="IPR001789">
    <property type="entry name" value="Sig_transdc_resp-reg_receiver"/>
</dbReference>
<dbReference type="InterPro" id="IPR039420">
    <property type="entry name" value="WalR-like"/>
</dbReference>
<name>A0A1N6JBC0_9PROT</name>
<keyword evidence="6" id="KW-1185">Reference proteome</keyword>
<organism evidence="5 6">
    <name type="scientific">Nitrosomonas cryotolerans ATCC 49181</name>
    <dbReference type="NCBI Taxonomy" id="1131553"/>
    <lineage>
        <taxon>Bacteria</taxon>
        <taxon>Pseudomonadati</taxon>
        <taxon>Pseudomonadota</taxon>
        <taxon>Betaproteobacteria</taxon>
        <taxon>Nitrosomonadales</taxon>
        <taxon>Nitrosomonadaceae</taxon>
        <taxon>Nitrosomonas</taxon>
    </lineage>
</organism>
<keyword evidence="2" id="KW-0597">Phosphoprotein</keyword>
<dbReference type="SUPFAM" id="SSF46894">
    <property type="entry name" value="C-terminal effector domain of the bipartite response regulators"/>
    <property type="match status" value="1"/>
</dbReference>
<dbReference type="Gene3D" id="1.10.10.10">
    <property type="entry name" value="Winged helix-like DNA-binding domain superfamily/Winged helix DNA-binding domain"/>
    <property type="match status" value="1"/>
</dbReference>
<dbReference type="RefSeq" id="WP_051537506.1">
    <property type="nucleotide sequence ID" value="NZ_FSRO01000001.1"/>
</dbReference>
<dbReference type="InterPro" id="IPR016032">
    <property type="entry name" value="Sig_transdc_resp-reg_C-effctor"/>
</dbReference>
<dbReference type="InterPro" id="IPR036388">
    <property type="entry name" value="WH-like_DNA-bd_sf"/>
</dbReference>
<dbReference type="InterPro" id="IPR000792">
    <property type="entry name" value="Tscrpt_reg_LuxR_C"/>
</dbReference>
<gene>
    <name evidence="5" type="ORF">SAMN02743940_2462</name>
</gene>
<protein>
    <submittedName>
        <fullName evidence="5">DNA-binding response regulator, NarL/FixJ family, contains REC and HTH domains</fullName>
    </submittedName>
</protein>
<dbReference type="Pfam" id="PF00196">
    <property type="entry name" value="GerE"/>
    <property type="match status" value="1"/>
</dbReference>
<evidence type="ECO:0000313" key="5">
    <source>
        <dbReference type="EMBL" id="SIO41537.1"/>
    </source>
</evidence>
<dbReference type="EMBL" id="FSRO01000001">
    <property type="protein sequence ID" value="SIO41537.1"/>
    <property type="molecule type" value="Genomic_DNA"/>
</dbReference>
<evidence type="ECO:0000313" key="6">
    <source>
        <dbReference type="Proteomes" id="UP000185062"/>
    </source>
</evidence>
<proteinExistence type="predicted"/>
<dbReference type="PROSITE" id="PS50043">
    <property type="entry name" value="HTH_LUXR_2"/>
    <property type="match status" value="1"/>
</dbReference>
<dbReference type="GO" id="GO:0006355">
    <property type="term" value="P:regulation of DNA-templated transcription"/>
    <property type="evidence" value="ECO:0007669"/>
    <property type="project" value="InterPro"/>
</dbReference>
<evidence type="ECO:0000259" key="4">
    <source>
        <dbReference type="PROSITE" id="PS50110"/>
    </source>
</evidence>